<dbReference type="AlphaFoldDB" id="A0A9N8F0P8"/>
<keyword evidence="2" id="KW-1185">Reference proteome</keyword>
<dbReference type="InterPro" id="IPR032710">
    <property type="entry name" value="NTF2-like_dom_sf"/>
</dbReference>
<evidence type="ECO:0000313" key="1">
    <source>
        <dbReference type="EMBL" id="CAB9529404.1"/>
    </source>
</evidence>
<dbReference type="InterPro" id="IPR009959">
    <property type="entry name" value="Cyclase_SnoaL-like"/>
</dbReference>
<evidence type="ECO:0000313" key="2">
    <source>
        <dbReference type="Proteomes" id="UP001153069"/>
    </source>
</evidence>
<proteinExistence type="predicted"/>
<comment type="caution">
    <text evidence="1">The sequence shown here is derived from an EMBL/GenBank/DDBJ whole genome shotgun (WGS) entry which is preliminary data.</text>
</comment>
<reference evidence="1" key="1">
    <citation type="submission" date="2020-06" db="EMBL/GenBank/DDBJ databases">
        <authorList>
            <consortium name="Plant Systems Biology data submission"/>
        </authorList>
    </citation>
    <scope>NUCLEOTIDE SEQUENCE</scope>
    <source>
        <strain evidence="1">D6</strain>
    </source>
</reference>
<dbReference type="Gene3D" id="3.10.450.50">
    <property type="match status" value="1"/>
</dbReference>
<organism evidence="1 2">
    <name type="scientific">Seminavis robusta</name>
    <dbReference type="NCBI Taxonomy" id="568900"/>
    <lineage>
        <taxon>Eukaryota</taxon>
        <taxon>Sar</taxon>
        <taxon>Stramenopiles</taxon>
        <taxon>Ochrophyta</taxon>
        <taxon>Bacillariophyta</taxon>
        <taxon>Bacillariophyceae</taxon>
        <taxon>Bacillariophycidae</taxon>
        <taxon>Naviculales</taxon>
        <taxon>Naviculaceae</taxon>
        <taxon>Seminavis</taxon>
    </lineage>
</organism>
<sequence length="242" mass="26976">MFSPKSEGTTTPSMFKPFKRLLCRKKTKSFGSDATASESEAYLPTSTSEHCRTSPKAKSWKIGAARTSESNTCLLTSTSEHCRTSTKTQSWKIDVARAFIENWNEHDMNGAEELITKDFVSVFSGADNAPVEMEYDDMVAEFTNLFEAFPDFKFQYDSIKECLANDVVVLSNLVSSCHHTAKPYAFGPCPPIEPSGKYVRNSPETYYFHFRDATICKLVVEAEGEMTGPPGIYTQLGGFPLM</sequence>
<protein>
    <submittedName>
        <fullName evidence="1">Uncharacterized protein</fullName>
    </submittedName>
</protein>
<dbReference type="OrthoDB" id="10542774at2759"/>
<dbReference type="GO" id="GO:0030638">
    <property type="term" value="P:polyketide metabolic process"/>
    <property type="evidence" value="ECO:0007669"/>
    <property type="project" value="InterPro"/>
</dbReference>
<accession>A0A9N8F0P8</accession>
<name>A0A9N8F0P8_9STRA</name>
<dbReference type="EMBL" id="CAICTM010002493">
    <property type="protein sequence ID" value="CAB9529404.1"/>
    <property type="molecule type" value="Genomic_DNA"/>
</dbReference>
<dbReference type="Proteomes" id="UP001153069">
    <property type="component" value="Unassembled WGS sequence"/>
</dbReference>
<gene>
    <name evidence="1" type="ORF">SEMRO_2495_G329260.1</name>
</gene>
<dbReference type="SUPFAM" id="SSF54427">
    <property type="entry name" value="NTF2-like"/>
    <property type="match status" value="1"/>
</dbReference>
<dbReference type="Pfam" id="PF07366">
    <property type="entry name" value="SnoaL"/>
    <property type="match status" value="1"/>
</dbReference>